<dbReference type="Proteomes" id="UP000644548">
    <property type="component" value="Unassembled WGS sequence"/>
</dbReference>
<protein>
    <submittedName>
        <fullName evidence="1">Uncharacterized protein</fullName>
    </submittedName>
</protein>
<name>A0ABQ2SD25_9DEIO</name>
<reference evidence="2" key="1">
    <citation type="journal article" date="2019" name="Int. J. Syst. Evol. Microbiol.">
        <title>The Global Catalogue of Microorganisms (GCM) 10K type strain sequencing project: providing services to taxonomists for standard genome sequencing and annotation.</title>
        <authorList>
            <consortium name="The Broad Institute Genomics Platform"/>
            <consortium name="The Broad Institute Genome Sequencing Center for Infectious Disease"/>
            <person name="Wu L."/>
            <person name="Ma J."/>
        </authorList>
    </citation>
    <scope>NUCLEOTIDE SEQUENCE [LARGE SCALE GENOMIC DNA]</scope>
    <source>
        <strain evidence="2">JCM 31405</strain>
    </source>
</reference>
<proteinExistence type="predicted"/>
<dbReference type="EMBL" id="BMQN01000049">
    <property type="protein sequence ID" value="GGS12374.1"/>
    <property type="molecule type" value="Genomic_DNA"/>
</dbReference>
<organism evidence="1 2">
    <name type="scientific">Deinococcus sedimenti</name>
    <dbReference type="NCBI Taxonomy" id="1867090"/>
    <lineage>
        <taxon>Bacteria</taxon>
        <taxon>Thermotogati</taxon>
        <taxon>Deinococcota</taxon>
        <taxon>Deinococci</taxon>
        <taxon>Deinococcales</taxon>
        <taxon>Deinococcaceae</taxon>
        <taxon>Deinococcus</taxon>
    </lineage>
</organism>
<gene>
    <name evidence="1" type="ORF">GCM10008960_42530</name>
</gene>
<evidence type="ECO:0000313" key="1">
    <source>
        <dbReference type="EMBL" id="GGS12374.1"/>
    </source>
</evidence>
<accession>A0ABQ2SD25</accession>
<comment type="caution">
    <text evidence="1">The sequence shown here is derived from an EMBL/GenBank/DDBJ whole genome shotgun (WGS) entry which is preliminary data.</text>
</comment>
<evidence type="ECO:0000313" key="2">
    <source>
        <dbReference type="Proteomes" id="UP000644548"/>
    </source>
</evidence>
<keyword evidence="2" id="KW-1185">Reference proteome</keyword>
<sequence length="89" mass="10447">MPEPYPDTHDRTQNLRMFPYDTPDALRLRIRQVTRDHDLPFIPPGIIRRAALRDHPGTPEILGYTRDKDYREALNHARKIADASRVDEN</sequence>
<dbReference type="RefSeq" id="WP_189075115.1">
    <property type="nucleotide sequence ID" value="NZ_BMQN01000049.1"/>
</dbReference>